<gene>
    <name evidence="1" type="ORF">GB928_018805</name>
</gene>
<dbReference type="RefSeq" id="WP_244760865.1">
    <property type="nucleotide sequence ID" value="NZ_JALJCJ010000002.1"/>
</dbReference>
<evidence type="ECO:0000313" key="1">
    <source>
        <dbReference type="EMBL" id="MDO6123243.1"/>
    </source>
</evidence>
<comment type="caution">
    <text evidence="1">The sequence shown here is derived from an EMBL/GenBank/DDBJ whole genome shotgun (WGS) entry which is preliminary data.</text>
</comment>
<dbReference type="EMBL" id="WHSC02000007">
    <property type="protein sequence ID" value="MDO6123243.1"/>
    <property type="molecule type" value="Genomic_DNA"/>
</dbReference>
<proteinExistence type="predicted"/>
<name>A0ABT8XIG1_9HYPH</name>
<organism evidence="1 2">
    <name type="scientific">Shinella curvata</name>
    <dbReference type="NCBI Taxonomy" id="1817964"/>
    <lineage>
        <taxon>Bacteria</taxon>
        <taxon>Pseudomonadati</taxon>
        <taxon>Pseudomonadota</taxon>
        <taxon>Alphaproteobacteria</taxon>
        <taxon>Hyphomicrobiales</taxon>
        <taxon>Rhizobiaceae</taxon>
        <taxon>Shinella</taxon>
    </lineage>
</organism>
<reference evidence="1" key="1">
    <citation type="submission" date="2022-04" db="EMBL/GenBank/DDBJ databases">
        <title>Shinella lacus sp. nov., a novel member of the genus Shinella from water.</title>
        <authorList>
            <person name="Deng Y."/>
        </authorList>
    </citation>
    <scope>NUCLEOTIDE SEQUENCE</scope>
    <source>
        <strain evidence="1">JCM 31239</strain>
    </source>
</reference>
<keyword evidence="2" id="KW-1185">Reference proteome</keyword>
<evidence type="ECO:0000313" key="2">
    <source>
        <dbReference type="Proteomes" id="UP001177080"/>
    </source>
</evidence>
<dbReference type="Proteomes" id="UP001177080">
    <property type="component" value="Unassembled WGS sequence"/>
</dbReference>
<accession>A0ABT8XIG1</accession>
<sequence length="111" mass="12117">MTRIDFSKAVSAEQQEEARRAGLVSTYGTAVQEFVDAKARERGYDSVLSAISYRGDANPQFAAEAEALFTWRSAVWTFATAELAKAVAGERGIPPIDAFLGELPNFIWPEG</sequence>
<protein>
    <submittedName>
        <fullName evidence="1">Uncharacterized protein</fullName>
    </submittedName>
</protein>